<dbReference type="InterPro" id="IPR001173">
    <property type="entry name" value="Glyco_trans_2-like"/>
</dbReference>
<dbReference type="RefSeq" id="WP_338228652.1">
    <property type="nucleotide sequence ID" value="NZ_BTPE01000006.1"/>
</dbReference>
<sequence length="293" mass="33498">MNTPKVSIITVNYKQKEVTADLLRSILLSGYPNLEVILVDNESDGSDETFYCSHYPGLRYLYSPENVGFAGGNNLGIQASNGEYLFFLNNDTEISSGLIEHLLEGFADHQVGAVSPVIRYAENPTRIQFAGYTAIHPLTGRNSPLRQLPTESWSESPYFHGAAVLISRKVIEQAGVMPEEYFLYYEELDWSEKIRKNGFQILVAREVSIIHKESISTGKNSPLKVYYQTRNRIRFMKENSSLYGLFLSFFLLVSFPKNLLRLPEKHRNAFWLGCKDALVRKQFGWKNPVYFRA</sequence>
<name>A0ABQ6Q0Z0_9BACT</name>
<dbReference type="CDD" id="cd04186">
    <property type="entry name" value="GT_2_like_c"/>
    <property type="match status" value="1"/>
</dbReference>
<protein>
    <submittedName>
        <fullName evidence="5">Glycosyltransferase family 2 protein</fullName>
    </submittedName>
</protein>
<gene>
    <name evidence="5" type="ORF">Ataiwa_20880</name>
</gene>
<keyword evidence="2" id="KW-0328">Glycosyltransferase</keyword>
<evidence type="ECO:0000256" key="3">
    <source>
        <dbReference type="ARBA" id="ARBA00022679"/>
    </source>
</evidence>
<comment type="caution">
    <text evidence="5">The sequence shown here is derived from an EMBL/GenBank/DDBJ whole genome shotgun (WGS) entry which is preliminary data.</text>
</comment>
<evidence type="ECO:0000313" key="5">
    <source>
        <dbReference type="EMBL" id="GMQ33816.1"/>
    </source>
</evidence>
<proteinExistence type="inferred from homology"/>
<evidence type="ECO:0000313" key="6">
    <source>
        <dbReference type="Proteomes" id="UP001307705"/>
    </source>
</evidence>
<dbReference type="SUPFAM" id="SSF53448">
    <property type="entry name" value="Nucleotide-diphospho-sugar transferases"/>
    <property type="match status" value="1"/>
</dbReference>
<comment type="similarity">
    <text evidence="1">Belongs to the glycosyltransferase 2 family.</text>
</comment>
<dbReference type="InterPro" id="IPR029044">
    <property type="entry name" value="Nucleotide-diphossugar_trans"/>
</dbReference>
<organism evidence="5 6">
    <name type="scientific">Algoriphagus taiwanensis</name>
    <dbReference type="NCBI Taxonomy" id="1445656"/>
    <lineage>
        <taxon>Bacteria</taxon>
        <taxon>Pseudomonadati</taxon>
        <taxon>Bacteroidota</taxon>
        <taxon>Cytophagia</taxon>
        <taxon>Cytophagales</taxon>
        <taxon>Cyclobacteriaceae</taxon>
        <taxon>Algoriphagus</taxon>
    </lineage>
</organism>
<reference evidence="5 6" key="1">
    <citation type="submission" date="2023-08" db="EMBL/GenBank/DDBJ databases">
        <title>Draft genome sequence of Algoriphagus taiwanensis.</title>
        <authorList>
            <person name="Takatani N."/>
            <person name="Hosokawa M."/>
            <person name="Sawabe T."/>
        </authorList>
    </citation>
    <scope>NUCLEOTIDE SEQUENCE [LARGE SCALE GENOMIC DNA]</scope>
    <source>
        <strain evidence="5 6">JCM 19755</strain>
    </source>
</reference>
<evidence type="ECO:0000256" key="2">
    <source>
        <dbReference type="ARBA" id="ARBA00022676"/>
    </source>
</evidence>
<dbReference type="Gene3D" id="3.90.550.10">
    <property type="entry name" value="Spore Coat Polysaccharide Biosynthesis Protein SpsA, Chain A"/>
    <property type="match status" value="1"/>
</dbReference>
<dbReference type="PANTHER" id="PTHR43179">
    <property type="entry name" value="RHAMNOSYLTRANSFERASE WBBL"/>
    <property type="match status" value="1"/>
</dbReference>
<keyword evidence="6" id="KW-1185">Reference proteome</keyword>
<dbReference type="Proteomes" id="UP001307705">
    <property type="component" value="Unassembled WGS sequence"/>
</dbReference>
<evidence type="ECO:0000259" key="4">
    <source>
        <dbReference type="Pfam" id="PF00535"/>
    </source>
</evidence>
<dbReference type="EMBL" id="BTPE01000006">
    <property type="protein sequence ID" value="GMQ33816.1"/>
    <property type="molecule type" value="Genomic_DNA"/>
</dbReference>
<feature type="domain" description="Glycosyltransferase 2-like" evidence="4">
    <location>
        <begin position="7"/>
        <end position="172"/>
    </location>
</feature>
<dbReference type="Pfam" id="PF00535">
    <property type="entry name" value="Glycos_transf_2"/>
    <property type="match status" value="1"/>
</dbReference>
<accession>A0ABQ6Q0Z0</accession>
<keyword evidence="3" id="KW-0808">Transferase</keyword>
<evidence type="ECO:0000256" key="1">
    <source>
        <dbReference type="ARBA" id="ARBA00006739"/>
    </source>
</evidence>
<dbReference type="PANTHER" id="PTHR43179:SF12">
    <property type="entry name" value="GALACTOFURANOSYLTRANSFERASE GLFT2"/>
    <property type="match status" value="1"/>
</dbReference>